<gene>
    <name evidence="2" type="ORF">SERLADRAFT_404839</name>
</gene>
<proteinExistence type="predicted"/>
<reference evidence="2" key="1">
    <citation type="submission" date="2011-04" db="EMBL/GenBank/DDBJ databases">
        <title>Evolution of plant cell wall degrading machinery underlies the functional diversity of forest fungi.</title>
        <authorList>
            <consortium name="US DOE Joint Genome Institute (JGI-PGF)"/>
            <person name="Eastwood D.C."/>
            <person name="Floudas D."/>
            <person name="Binder M."/>
            <person name="Majcherczyk A."/>
            <person name="Schneider P."/>
            <person name="Aerts A."/>
            <person name="Asiegbu F.O."/>
            <person name="Baker S.E."/>
            <person name="Barry K."/>
            <person name="Bendiksby M."/>
            <person name="Blumentritt M."/>
            <person name="Coutinho P.M."/>
            <person name="Cullen D."/>
            <person name="Cullen D."/>
            <person name="Gathman A."/>
            <person name="Goodell B."/>
            <person name="Henrissat B."/>
            <person name="Ihrmark K."/>
            <person name="Kauserud H."/>
            <person name="Kohler A."/>
            <person name="LaButti K."/>
            <person name="Lapidus A."/>
            <person name="Lavin J.L."/>
            <person name="Lee Y.-H."/>
            <person name="Lindquist E."/>
            <person name="Lilly W."/>
            <person name="Lucas S."/>
            <person name="Morin E."/>
            <person name="Murat C."/>
            <person name="Oguiza J.A."/>
            <person name="Park J."/>
            <person name="Pisabarro A.G."/>
            <person name="Riley R."/>
            <person name="Rosling A."/>
            <person name="Salamov A."/>
            <person name="Schmidt O."/>
            <person name="Schmutz J."/>
            <person name="Skrede I."/>
            <person name="Stenlid J."/>
            <person name="Wiebenga A."/>
            <person name="Xie X."/>
            <person name="Kues U."/>
            <person name="Hibbett D.S."/>
            <person name="Hoffmeister D."/>
            <person name="Hogberg N."/>
            <person name="Martin F."/>
            <person name="Grigoriev I.V."/>
            <person name="Watkinson S.C."/>
        </authorList>
    </citation>
    <scope>NUCLEOTIDE SEQUENCE</scope>
    <source>
        <strain evidence="2">S7.9</strain>
    </source>
</reference>
<dbReference type="OrthoDB" id="10675524at2759"/>
<dbReference type="KEGG" id="sla:SERLADRAFT_404839"/>
<protein>
    <recommendedName>
        <fullName evidence="1">Fungal-type protein kinase domain-containing protein</fullName>
    </recommendedName>
</protein>
<dbReference type="AlphaFoldDB" id="F8NFG8"/>
<dbReference type="InterPro" id="IPR040976">
    <property type="entry name" value="Pkinase_fungal"/>
</dbReference>
<dbReference type="GeneID" id="18812509"/>
<sequence>MYKVKNMDFSHFVGQLADTALFVLHEQVVKRFYIKLSLCGPMLSLFMRGGNITTLPFDSNRYPELFIRTMIFLCYSQTRWLGYNHAMDYSNEGVPVLRVEQGAATLLCKVVAILFKPTSLLGRAIRVMVVEVSGDGPCAPEDPDHVIIKDCWLTTGTPSDSDIHNKLEDLTRDPFFADYNESSSPIFRHPNNNQPHPFLSFDNIIRSGNPEVDALYDRANTGWDDTHFLLSNSNQRPSPFTIINLYAIYCTSWDTYSGHNQGFQHGYLRCDLIHCDISDGNSWLQVKASLLHFVVPDWPVNISNDMESVFWMLWLIMVNCKGPYSRSCKWYNKGKLQSLTIPGELDRGNDLETREVPDILPDELRPIDEDPEDMVDDYYDCLYDLIPTESEENMAGPSKLSDEDDEEHIEVPHPIAGKMIRMDKTVYEKWRREFGAEDINGDMDMDSNISDGSGNIFALL</sequence>
<dbReference type="HOGENOM" id="CLU_594686_0_0_1"/>
<name>F8NFG8_SERL9</name>
<dbReference type="Pfam" id="PF17667">
    <property type="entry name" value="Pkinase_fungal"/>
    <property type="match status" value="1"/>
</dbReference>
<organism>
    <name type="scientific">Serpula lacrymans var. lacrymans (strain S7.9)</name>
    <name type="common">Dry rot fungus</name>
    <dbReference type="NCBI Taxonomy" id="578457"/>
    <lineage>
        <taxon>Eukaryota</taxon>
        <taxon>Fungi</taxon>
        <taxon>Dikarya</taxon>
        <taxon>Basidiomycota</taxon>
        <taxon>Agaricomycotina</taxon>
        <taxon>Agaricomycetes</taxon>
        <taxon>Agaricomycetidae</taxon>
        <taxon>Boletales</taxon>
        <taxon>Coniophorineae</taxon>
        <taxon>Serpulaceae</taxon>
        <taxon>Serpula</taxon>
    </lineage>
</organism>
<evidence type="ECO:0000259" key="1">
    <source>
        <dbReference type="Pfam" id="PF17667"/>
    </source>
</evidence>
<feature type="domain" description="Fungal-type protein kinase" evidence="1">
    <location>
        <begin position="9"/>
        <end position="163"/>
    </location>
</feature>
<dbReference type="RefSeq" id="XP_007312731.1">
    <property type="nucleotide sequence ID" value="XM_007312669.1"/>
</dbReference>
<dbReference type="EMBL" id="GL945428">
    <property type="protein sequence ID" value="EGO30847.1"/>
    <property type="molecule type" value="Genomic_DNA"/>
</dbReference>
<accession>F8NFG8</accession>
<evidence type="ECO:0000313" key="2">
    <source>
        <dbReference type="EMBL" id="EGO30847.1"/>
    </source>
</evidence>
<dbReference type="Proteomes" id="UP000008064">
    <property type="component" value="Unassembled WGS sequence"/>
</dbReference>